<reference evidence="3" key="2">
    <citation type="submission" date="2018-08" db="UniProtKB">
        <authorList>
            <consortium name="EnsemblPlants"/>
        </authorList>
    </citation>
    <scope>IDENTIFICATION</scope>
    <source>
        <strain evidence="3">Yugu1</strain>
    </source>
</reference>
<dbReference type="PANTHER" id="PTHR34201:SF12">
    <property type="entry name" value="PROTEIN TRIGALACTOSYLDIACYLGLYCEROL 5, CHLOROPLASTIC"/>
    <property type="match status" value="1"/>
</dbReference>
<dbReference type="InParanoid" id="K3Z8C0"/>
<evidence type="ECO:0000256" key="2">
    <source>
        <dbReference type="SAM" id="Phobius"/>
    </source>
</evidence>
<organism evidence="3 4">
    <name type="scientific">Setaria italica</name>
    <name type="common">Foxtail millet</name>
    <name type="synonym">Panicum italicum</name>
    <dbReference type="NCBI Taxonomy" id="4555"/>
    <lineage>
        <taxon>Eukaryota</taxon>
        <taxon>Viridiplantae</taxon>
        <taxon>Streptophyta</taxon>
        <taxon>Embryophyta</taxon>
        <taxon>Tracheophyta</taxon>
        <taxon>Spermatophyta</taxon>
        <taxon>Magnoliopsida</taxon>
        <taxon>Liliopsida</taxon>
        <taxon>Poales</taxon>
        <taxon>Poaceae</taxon>
        <taxon>PACMAD clade</taxon>
        <taxon>Panicoideae</taxon>
        <taxon>Panicodae</taxon>
        <taxon>Paniceae</taxon>
        <taxon>Cenchrinae</taxon>
        <taxon>Setaria</taxon>
    </lineage>
</organism>
<dbReference type="InterPro" id="IPR053288">
    <property type="entry name" value="TGD_Bridge_Protein"/>
</dbReference>
<evidence type="ECO:0000256" key="1">
    <source>
        <dbReference type="SAM" id="MobiDB-lite"/>
    </source>
</evidence>
<name>K3Z8C0_SETIT</name>
<accession>K3Z8C0</accession>
<dbReference type="Proteomes" id="UP000004995">
    <property type="component" value="Unassembled WGS sequence"/>
</dbReference>
<dbReference type="STRING" id="4555.K3Z8C0"/>
<feature type="region of interest" description="Disordered" evidence="1">
    <location>
        <begin position="62"/>
        <end position="87"/>
    </location>
</feature>
<protein>
    <submittedName>
        <fullName evidence="3">Uncharacterized protein</fullName>
    </submittedName>
</protein>
<dbReference type="HOGENOM" id="CLU_925591_0_0_1"/>
<keyword evidence="4" id="KW-1185">Reference proteome</keyword>
<feature type="region of interest" description="Disordered" evidence="1">
    <location>
        <begin position="281"/>
        <end position="301"/>
    </location>
</feature>
<dbReference type="PANTHER" id="PTHR34201">
    <property type="entry name" value="GLYCINE-RICH PROTEIN"/>
    <property type="match status" value="1"/>
</dbReference>
<evidence type="ECO:0000313" key="4">
    <source>
        <dbReference type="Proteomes" id="UP000004995"/>
    </source>
</evidence>
<evidence type="ECO:0000313" key="3">
    <source>
        <dbReference type="EnsemblPlants" id="KQL16823"/>
    </source>
</evidence>
<reference evidence="4" key="1">
    <citation type="journal article" date="2012" name="Nat. Biotechnol.">
        <title>Reference genome sequence of the model plant Setaria.</title>
        <authorList>
            <person name="Bennetzen J.L."/>
            <person name="Schmutz J."/>
            <person name="Wang H."/>
            <person name="Percifield R."/>
            <person name="Hawkins J."/>
            <person name="Pontaroli A.C."/>
            <person name="Estep M."/>
            <person name="Feng L."/>
            <person name="Vaughn J.N."/>
            <person name="Grimwood J."/>
            <person name="Jenkins J."/>
            <person name="Barry K."/>
            <person name="Lindquist E."/>
            <person name="Hellsten U."/>
            <person name="Deshpande S."/>
            <person name="Wang X."/>
            <person name="Wu X."/>
            <person name="Mitros T."/>
            <person name="Triplett J."/>
            <person name="Yang X."/>
            <person name="Ye C.Y."/>
            <person name="Mauro-Herrera M."/>
            <person name="Wang L."/>
            <person name="Li P."/>
            <person name="Sharma M."/>
            <person name="Sharma R."/>
            <person name="Ronald P.C."/>
            <person name="Panaud O."/>
            <person name="Kellogg E.A."/>
            <person name="Brutnell T.P."/>
            <person name="Doust A.N."/>
            <person name="Tuskan G.A."/>
            <person name="Rokhsar D."/>
            <person name="Devos K.M."/>
        </authorList>
    </citation>
    <scope>NUCLEOTIDE SEQUENCE [LARGE SCALE GENOMIC DNA]</scope>
    <source>
        <strain evidence="4">cv. Yugu1</strain>
    </source>
</reference>
<dbReference type="eggNOG" id="ENOG502S49Y">
    <property type="taxonomic scope" value="Eukaryota"/>
</dbReference>
<sequence length="301" mass="31493">MASVRGSSAAPPTNSRSSGEIGFGLVIPLAGLFLPAPAPFPLAFPTPSAVASARTATAPLATGGAPRIRTETASGARRSAAGHARSSPERMAAVDDIAGALGFIRVVFGDKVSRWRGGRGRARLLASRPAGHVLAVRWRERRIGRLRSPRARAFEILIRSLFNVGENVTGWNGVKRWVRVRLSPGFPISHPSARGARRGRERAMVVSTFTGPGIGIGFGVGCGFGVGWGFGGMPLNMFGLGIGGGCGVGLGLGWGFGNAYGCQYRSSRVQFQGIEFQKKAEGDEASKVVPPEIAEKSRPCG</sequence>
<feature type="compositionally biased region" description="Low complexity" evidence="1">
    <location>
        <begin position="62"/>
        <end position="85"/>
    </location>
</feature>
<proteinExistence type="predicted"/>
<dbReference type="EMBL" id="AGNK02002061">
    <property type="status" value="NOT_ANNOTATED_CDS"/>
    <property type="molecule type" value="Genomic_DNA"/>
</dbReference>
<dbReference type="Gramene" id="KQL16823">
    <property type="protein sequence ID" value="KQL16823"/>
    <property type="gene ID" value="SETIT_022790mg"/>
</dbReference>
<keyword evidence="2" id="KW-0472">Membrane</keyword>
<keyword evidence="2" id="KW-1133">Transmembrane helix</keyword>
<feature type="transmembrane region" description="Helical" evidence="2">
    <location>
        <begin position="204"/>
        <end position="231"/>
    </location>
</feature>
<dbReference type="EnsemblPlants" id="KQL16823">
    <property type="protein sequence ID" value="KQL16823"/>
    <property type="gene ID" value="SETIT_022790mg"/>
</dbReference>
<dbReference type="AlphaFoldDB" id="K3Z8C0"/>
<feature type="transmembrane region" description="Helical" evidence="2">
    <location>
        <begin position="237"/>
        <end position="260"/>
    </location>
</feature>
<keyword evidence="2" id="KW-0812">Transmembrane</keyword>